<evidence type="ECO:0008006" key="4">
    <source>
        <dbReference type="Google" id="ProtNLM"/>
    </source>
</evidence>
<organism evidence="2 3">
    <name type="scientific">Alicyclobacillus hesperidum</name>
    <dbReference type="NCBI Taxonomy" id="89784"/>
    <lineage>
        <taxon>Bacteria</taxon>
        <taxon>Bacillati</taxon>
        <taxon>Bacillota</taxon>
        <taxon>Bacilli</taxon>
        <taxon>Bacillales</taxon>
        <taxon>Alicyclobacillaceae</taxon>
        <taxon>Alicyclobacillus</taxon>
    </lineage>
</organism>
<gene>
    <name evidence="1" type="ORF">Heshes_05890</name>
    <name evidence="2" type="ORF">SAMN04489725_11116</name>
</gene>
<dbReference type="InterPro" id="IPR010298">
    <property type="entry name" value="YacP-like"/>
</dbReference>
<dbReference type="Pfam" id="PF05991">
    <property type="entry name" value="NYN_YacP"/>
    <property type="match status" value="1"/>
</dbReference>
<dbReference type="EMBL" id="BSRA01000003">
    <property type="protein sequence ID" value="GLV12905.1"/>
    <property type="molecule type" value="Genomic_DNA"/>
</dbReference>
<dbReference type="Proteomes" id="UP001157137">
    <property type="component" value="Unassembled WGS sequence"/>
</dbReference>
<reference evidence="1" key="3">
    <citation type="submission" date="2023-02" db="EMBL/GenBank/DDBJ databases">
        <title>Proposal of a novel subspecies: Alicyclobacillus hesperidum subspecies aegle.</title>
        <authorList>
            <person name="Goto K."/>
            <person name="Fujii T."/>
            <person name="Yasui K."/>
            <person name="Mochida K."/>
            <person name="Kato-Tanaka Y."/>
            <person name="Morohoshi S."/>
            <person name="An S.Y."/>
            <person name="Kasai H."/>
            <person name="Yokota A."/>
        </authorList>
    </citation>
    <scope>NUCLEOTIDE SEQUENCE</scope>
    <source>
        <strain evidence="1">DSM 12766</strain>
    </source>
</reference>
<dbReference type="STRING" id="89784.SAMN04489725_11116"/>
<dbReference type="PANTHER" id="PTHR34547">
    <property type="entry name" value="YACP-LIKE NYN DOMAIN PROTEIN"/>
    <property type="match status" value="1"/>
</dbReference>
<reference evidence="2" key="2">
    <citation type="submission" date="2016-10" db="EMBL/GenBank/DDBJ databases">
        <authorList>
            <person name="de Groot N.N."/>
        </authorList>
    </citation>
    <scope>NUCLEOTIDE SEQUENCE [LARGE SCALE GENOMIC DNA]</scope>
    <source>
        <strain evidence="2">DSM 12489</strain>
    </source>
</reference>
<dbReference type="Proteomes" id="UP000182589">
    <property type="component" value="Unassembled WGS sequence"/>
</dbReference>
<dbReference type="CDD" id="cd10912">
    <property type="entry name" value="PIN_YacP-like"/>
    <property type="match status" value="1"/>
</dbReference>
<evidence type="ECO:0000313" key="2">
    <source>
        <dbReference type="EMBL" id="SDW67887.1"/>
    </source>
</evidence>
<evidence type="ECO:0000313" key="1">
    <source>
        <dbReference type="EMBL" id="GLV12905.1"/>
    </source>
</evidence>
<dbReference type="AlphaFoldDB" id="A0A1H2VHU3"/>
<reference evidence="3" key="1">
    <citation type="submission" date="2016-10" db="EMBL/GenBank/DDBJ databases">
        <authorList>
            <person name="Varghese N."/>
        </authorList>
    </citation>
    <scope>NUCLEOTIDE SEQUENCE [LARGE SCALE GENOMIC DNA]</scope>
    <source>
        <strain evidence="3">DSM 12489</strain>
    </source>
</reference>
<accession>A0A1H2VHU3</accession>
<name>A0A1H2VHU3_9BACL</name>
<dbReference type="PANTHER" id="PTHR34547:SF1">
    <property type="entry name" value="YACP-LIKE NYN DOMAIN PROTEIN"/>
    <property type="match status" value="1"/>
</dbReference>
<dbReference type="RefSeq" id="WP_040288512.1">
    <property type="nucleotide sequence ID" value="NZ_BSRA01000003.1"/>
</dbReference>
<proteinExistence type="predicted"/>
<evidence type="ECO:0000313" key="3">
    <source>
        <dbReference type="Proteomes" id="UP000182589"/>
    </source>
</evidence>
<sequence length="180" mass="20593">MKSSVSARKRKGQRCLIVDGYNVIARRAGRALAQIVDLEQARRDMEDLLSQYRAIYDEDVVLVYDAHQRDGLGALEERSGIRIVYTDTGETADARIERLVYDMRDDYREITVATSDAAEQQVSFGGGALRISANELLRRIDRMQDYIIRQTQQENGKLRHTLADTLGTDVAKQLDKWRRT</sequence>
<keyword evidence="3" id="KW-1185">Reference proteome</keyword>
<dbReference type="EMBL" id="FNOJ01000011">
    <property type="protein sequence ID" value="SDW67887.1"/>
    <property type="molecule type" value="Genomic_DNA"/>
</dbReference>
<protein>
    <recommendedName>
        <fullName evidence="4">NYN domain-containing protein</fullName>
    </recommendedName>
</protein>